<accession>A0AAV6M520</accession>
<gene>
    <name evidence="2" type="ORF">SDJN03_26147</name>
</gene>
<dbReference type="EMBL" id="JAGKQH010000017">
    <property type="protein sequence ID" value="KAG6575508.1"/>
    <property type="molecule type" value="Genomic_DNA"/>
</dbReference>
<keyword evidence="3" id="KW-1185">Reference proteome</keyword>
<evidence type="ECO:0000256" key="1">
    <source>
        <dbReference type="SAM" id="MobiDB-lite"/>
    </source>
</evidence>
<reference evidence="2 3" key="1">
    <citation type="journal article" date="2021" name="Hortic Res">
        <title>The domestication of Cucurbita argyrosperma as revealed by the genome of its wild relative.</title>
        <authorList>
            <person name="Barrera-Redondo J."/>
            <person name="Sanchez-de la Vega G."/>
            <person name="Aguirre-Liguori J.A."/>
            <person name="Castellanos-Morales G."/>
            <person name="Gutierrez-Guerrero Y.T."/>
            <person name="Aguirre-Dugua X."/>
            <person name="Aguirre-Planter E."/>
            <person name="Tenaillon M.I."/>
            <person name="Lira-Saade R."/>
            <person name="Eguiarte L.E."/>
        </authorList>
    </citation>
    <scope>NUCLEOTIDE SEQUENCE [LARGE SCALE GENOMIC DNA]</scope>
    <source>
        <strain evidence="2">JBR-2021</strain>
    </source>
</reference>
<feature type="region of interest" description="Disordered" evidence="1">
    <location>
        <begin position="59"/>
        <end position="83"/>
    </location>
</feature>
<protein>
    <submittedName>
        <fullName evidence="2">Uncharacterized protein</fullName>
    </submittedName>
</protein>
<proteinExistence type="predicted"/>
<evidence type="ECO:0000313" key="2">
    <source>
        <dbReference type="EMBL" id="KAG6575508.1"/>
    </source>
</evidence>
<comment type="caution">
    <text evidence="2">The sequence shown here is derived from an EMBL/GenBank/DDBJ whole genome shotgun (WGS) entry which is preliminary data.</text>
</comment>
<sequence>MHELLSANDLIKNVSENNHRASIECIRVALTTYQIHLTIFSSGKLSKTLTPIDEQEAKRKVHNDIRRGKRTNIEKKQRSKEEKSKFFITKRYWRRKRNRSKQREIPQCDAIIRKMRGAE</sequence>
<dbReference type="AlphaFoldDB" id="A0AAV6M520"/>
<dbReference type="Proteomes" id="UP000685013">
    <property type="component" value="Chromosome 17"/>
</dbReference>
<feature type="region of interest" description="Disordered" evidence="1">
    <location>
        <begin position="96"/>
        <end position="119"/>
    </location>
</feature>
<name>A0AAV6M520_9ROSI</name>
<evidence type="ECO:0000313" key="3">
    <source>
        <dbReference type="Proteomes" id="UP000685013"/>
    </source>
</evidence>
<feature type="non-terminal residue" evidence="2">
    <location>
        <position position="1"/>
    </location>
</feature>
<organism evidence="2 3">
    <name type="scientific">Cucurbita argyrosperma subsp. sororia</name>
    <dbReference type="NCBI Taxonomy" id="37648"/>
    <lineage>
        <taxon>Eukaryota</taxon>
        <taxon>Viridiplantae</taxon>
        <taxon>Streptophyta</taxon>
        <taxon>Embryophyta</taxon>
        <taxon>Tracheophyta</taxon>
        <taxon>Spermatophyta</taxon>
        <taxon>Magnoliopsida</taxon>
        <taxon>eudicotyledons</taxon>
        <taxon>Gunneridae</taxon>
        <taxon>Pentapetalae</taxon>
        <taxon>rosids</taxon>
        <taxon>fabids</taxon>
        <taxon>Cucurbitales</taxon>
        <taxon>Cucurbitaceae</taxon>
        <taxon>Cucurbiteae</taxon>
        <taxon>Cucurbita</taxon>
    </lineage>
</organism>